<dbReference type="PROSITE" id="PS51819">
    <property type="entry name" value="VOC"/>
    <property type="match status" value="1"/>
</dbReference>
<protein>
    <submittedName>
        <fullName evidence="2">Glyoxalase</fullName>
    </submittedName>
</protein>
<name>A0A2P6TZF4_CHLSO</name>
<dbReference type="InterPro" id="IPR004360">
    <property type="entry name" value="Glyas_Fos-R_dOase_dom"/>
</dbReference>
<comment type="caution">
    <text evidence="2">The sequence shown here is derived from an EMBL/GenBank/DDBJ whole genome shotgun (WGS) entry which is preliminary data.</text>
</comment>
<dbReference type="PANTHER" id="PTHR39434:SF1">
    <property type="entry name" value="VOC DOMAIN-CONTAINING PROTEIN"/>
    <property type="match status" value="1"/>
</dbReference>
<reference evidence="2 3" key="1">
    <citation type="journal article" date="2018" name="Plant J.">
        <title>Genome sequences of Chlorella sorokiniana UTEX 1602 and Micractinium conductrix SAG 241.80: implications to maltose excretion by a green alga.</title>
        <authorList>
            <person name="Arriola M.B."/>
            <person name="Velmurugan N."/>
            <person name="Zhang Y."/>
            <person name="Plunkett M.H."/>
            <person name="Hondzo H."/>
            <person name="Barney B.M."/>
        </authorList>
    </citation>
    <scope>NUCLEOTIDE SEQUENCE [LARGE SCALE GENOMIC DNA]</scope>
    <source>
        <strain evidence="3">UTEX 1602</strain>
    </source>
</reference>
<dbReference type="InterPro" id="IPR037523">
    <property type="entry name" value="VOC_core"/>
</dbReference>
<evidence type="ECO:0000313" key="2">
    <source>
        <dbReference type="EMBL" id="PRW59451.1"/>
    </source>
</evidence>
<feature type="domain" description="VOC" evidence="1">
    <location>
        <begin position="4"/>
        <end position="130"/>
    </location>
</feature>
<dbReference type="Gene3D" id="3.10.180.10">
    <property type="entry name" value="2,3-Dihydroxybiphenyl 1,2-Dioxygenase, domain 1"/>
    <property type="match status" value="1"/>
</dbReference>
<dbReference type="OrthoDB" id="2580091at2759"/>
<evidence type="ECO:0000259" key="1">
    <source>
        <dbReference type="PROSITE" id="PS51819"/>
    </source>
</evidence>
<dbReference type="AlphaFoldDB" id="A0A2P6TZF4"/>
<dbReference type="SUPFAM" id="SSF54593">
    <property type="entry name" value="Glyoxalase/Bleomycin resistance protein/Dihydroxybiphenyl dioxygenase"/>
    <property type="match status" value="1"/>
</dbReference>
<organism evidence="2 3">
    <name type="scientific">Chlorella sorokiniana</name>
    <name type="common">Freshwater green alga</name>
    <dbReference type="NCBI Taxonomy" id="3076"/>
    <lineage>
        <taxon>Eukaryota</taxon>
        <taxon>Viridiplantae</taxon>
        <taxon>Chlorophyta</taxon>
        <taxon>core chlorophytes</taxon>
        <taxon>Trebouxiophyceae</taxon>
        <taxon>Chlorellales</taxon>
        <taxon>Chlorellaceae</taxon>
        <taxon>Chlorella clade</taxon>
        <taxon>Chlorella</taxon>
    </lineage>
</organism>
<accession>A0A2P6TZF4</accession>
<sequence length="143" mass="15838">MAVPPFHLAFPVHSIEAARDFYIGTLGCSEGRSAERWVDFNLFGHQIVAHLVDGYSAAASHNKVDGDPVPVPHFGVALGVQQFQALAERCRQAGVAFVIEPHLRFQGQPGEQWTMFFHDPSGNALEFKAMTNPDNLFAKYRVD</sequence>
<dbReference type="InterPro" id="IPR029068">
    <property type="entry name" value="Glyas_Bleomycin-R_OHBP_Dase"/>
</dbReference>
<dbReference type="CDD" id="cd08357">
    <property type="entry name" value="VOC_like"/>
    <property type="match status" value="1"/>
</dbReference>
<dbReference type="Proteomes" id="UP000239899">
    <property type="component" value="Unassembled WGS sequence"/>
</dbReference>
<dbReference type="EMBL" id="LHPG02000003">
    <property type="protein sequence ID" value="PRW59451.1"/>
    <property type="molecule type" value="Genomic_DNA"/>
</dbReference>
<evidence type="ECO:0000313" key="3">
    <source>
        <dbReference type="Proteomes" id="UP000239899"/>
    </source>
</evidence>
<dbReference type="PANTHER" id="PTHR39434">
    <property type="match status" value="1"/>
</dbReference>
<gene>
    <name evidence="2" type="ORF">C2E21_1982</name>
</gene>
<keyword evidence="3" id="KW-1185">Reference proteome</keyword>
<proteinExistence type="predicted"/>
<dbReference type="Pfam" id="PF00903">
    <property type="entry name" value="Glyoxalase"/>
    <property type="match status" value="1"/>
</dbReference>